<evidence type="ECO:0000256" key="7">
    <source>
        <dbReference type="RuleBase" id="RU369079"/>
    </source>
</evidence>
<accession>A0A5B8IS94</accession>
<keyword evidence="7" id="KW-0997">Cell inner membrane</keyword>
<evidence type="ECO:0000256" key="5">
    <source>
        <dbReference type="ARBA" id="ARBA00022989"/>
    </source>
</evidence>
<dbReference type="OrthoDB" id="6183232at2"/>
<dbReference type="GO" id="GO:0022857">
    <property type="term" value="F:transmembrane transporter activity"/>
    <property type="evidence" value="ECO:0007669"/>
    <property type="project" value="UniProtKB-UniRule"/>
</dbReference>
<comment type="subcellular location">
    <subcellularLocation>
        <location evidence="7">Cell inner membrane</location>
        <topology evidence="7">Multi-pass membrane protein</topology>
    </subcellularLocation>
    <subcellularLocation>
        <location evidence="1">Cell membrane</location>
        <topology evidence="1">Multi-pass membrane protein</topology>
    </subcellularLocation>
</comment>
<keyword evidence="2 7" id="KW-0813">Transport</keyword>
<dbReference type="Proteomes" id="UP000318483">
    <property type="component" value="Chromosome"/>
</dbReference>
<evidence type="ECO:0000313" key="10">
    <source>
        <dbReference type="Proteomes" id="UP000318483"/>
    </source>
</evidence>
<evidence type="ECO:0000313" key="9">
    <source>
        <dbReference type="EMBL" id="QDY69082.1"/>
    </source>
</evidence>
<keyword evidence="10" id="KW-1185">Reference proteome</keyword>
<dbReference type="KEGG" id="lit:FPZ52_05170"/>
<comment type="caution">
    <text evidence="7">Lacks conserved residue(s) required for the propagation of feature annotation.</text>
</comment>
<comment type="subunit">
    <text evidence="7">The complex comprises the extracytoplasmic solute receptor protein and the two transmembrane proteins.</text>
</comment>
<organism evidence="9 10">
    <name type="scientific">Qingshengfaniella alkalisoli</name>
    <dbReference type="NCBI Taxonomy" id="2599296"/>
    <lineage>
        <taxon>Bacteria</taxon>
        <taxon>Pseudomonadati</taxon>
        <taxon>Pseudomonadota</taxon>
        <taxon>Alphaproteobacteria</taxon>
        <taxon>Rhodobacterales</taxon>
        <taxon>Paracoccaceae</taxon>
        <taxon>Qingshengfaniella</taxon>
    </lineage>
</organism>
<evidence type="ECO:0000256" key="1">
    <source>
        <dbReference type="ARBA" id="ARBA00004651"/>
    </source>
</evidence>
<reference evidence="9 10" key="1">
    <citation type="submission" date="2019-07" db="EMBL/GenBank/DDBJ databases">
        <title>Litoreibacter alkalisoli sp. nov., isolated from saline-alkaline soil.</title>
        <authorList>
            <person name="Wang S."/>
            <person name="Xu L."/>
            <person name="Xing Y.-T."/>
            <person name="Sun J.-Q."/>
        </authorList>
    </citation>
    <scope>NUCLEOTIDE SEQUENCE [LARGE SCALE GENOMIC DNA]</scope>
    <source>
        <strain evidence="9 10">LN3S51</strain>
    </source>
</reference>
<gene>
    <name evidence="9" type="ORF">FPZ52_05170</name>
</gene>
<sequence length="171" mass="18144">MNPVPATTGGAGLCSLARRAITGWALLGGVLLLAVVLVNVWTVIGGMIGFPFAGDFELSEIGVAVAAFMFLPYCQVQGENVTADVFTSNASPRWLYIFTAIGGALAFVFGCLLIWRMYFGMLDQKAYNLTSAILQFPVWVAFIPILISIAFLILAALVTLVESVSGAKNAS</sequence>
<proteinExistence type="inferred from homology"/>
<evidence type="ECO:0000256" key="6">
    <source>
        <dbReference type="ARBA" id="ARBA00023136"/>
    </source>
</evidence>
<keyword evidence="3" id="KW-1003">Cell membrane</keyword>
<dbReference type="Pfam" id="PF04290">
    <property type="entry name" value="DctQ"/>
    <property type="match status" value="1"/>
</dbReference>
<evidence type="ECO:0000256" key="3">
    <source>
        <dbReference type="ARBA" id="ARBA00022475"/>
    </source>
</evidence>
<evidence type="ECO:0000259" key="8">
    <source>
        <dbReference type="Pfam" id="PF04290"/>
    </source>
</evidence>
<dbReference type="AlphaFoldDB" id="A0A5B8IS94"/>
<dbReference type="RefSeq" id="WP_146364352.1">
    <property type="nucleotide sequence ID" value="NZ_CP042261.1"/>
</dbReference>
<feature type="transmembrane region" description="Helical" evidence="7">
    <location>
        <begin position="136"/>
        <end position="161"/>
    </location>
</feature>
<evidence type="ECO:0000256" key="4">
    <source>
        <dbReference type="ARBA" id="ARBA00022692"/>
    </source>
</evidence>
<dbReference type="GO" id="GO:0005886">
    <property type="term" value="C:plasma membrane"/>
    <property type="evidence" value="ECO:0007669"/>
    <property type="project" value="UniProtKB-SubCell"/>
</dbReference>
<keyword evidence="4 7" id="KW-0812">Transmembrane</keyword>
<comment type="function">
    <text evidence="7">Part of the tripartite ATP-independent periplasmic (TRAP) transport system.</text>
</comment>
<dbReference type="InterPro" id="IPR055348">
    <property type="entry name" value="DctQ"/>
</dbReference>
<evidence type="ECO:0000256" key="2">
    <source>
        <dbReference type="ARBA" id="ARBA00022448"/>
    </source>
</evidence>
<keyword evidence="6 7" id="KW-0472">Membrane</keyword>
<name>A0A5B8IS94_9RHOB</name>
<feature type="transmembrane region" description="Helical" evidence="7">
    <location>
        <begin position="93"/>
        <end position="115"/>
    </location>
</feature>
<protein>
    <recommendedName>
        <fullName evidence="7">TRAP transporter small permease protein</fullName>
    </recommendedName>
</protein>
<feature type="domain" description="Tripartite ATP-independent periplasmic transporters DctQ component" evidence="8">
    <location>
        <begin position="36"/>
        <end position="164"/>
    </location>
</feature>
<dbReference type="EMBL" id="CP042261">
    <property type="protein sequence ID" value="QDY69082.1"/>
    <property type="molecule type" value="Genomic_DNA"/>
</dbReference>
<keyword evidence="5 7" id="KW-1133">Transmembrane helix</keyword>
<comment type="similarity">
    <text evidence="7">Belongs to the TRAP transporter small permease family.</text>
</comment>
<feature type="transmembrane region" description="Helical" evidence="7">
    <location>
        <begin position="20"/>
        <end position="44"/>
    </location>
</feature>